<dbReference type="RefSeq" id="WP_090246973.1">
    <property type="nucleotide sequence ID" value="NZ_FNOU01000028.1"/>
</dbReference>
<dbReference type="Proteomes" id="UP000199652">
    <property type="component" value="Unassembled WGS sequence"/>
</dbReference>
<dbReference type="FunFam" id="3.40.50.300:FF:000006">
    <property type="entry name" value="DNA-binding transcriptional regulator NtrC"/>
    <property type="match status" value="1"/>
</dbReference>
<dbReference type="PANTHER" id="PTHR32071:SF119">
    <property type="entry name" value="SIGMA L-DEPENDENT TRANSCRIPTIONAL REGULATOR YPLP-RELATED"/>
    <property type="match status" value="1"/>
</dbReference>
<dbReference type="InterPro" id="IPR025943">
    <property type="entry name" value="Sigma_54_int_dom_ATP-bd_2"/>
</dbReference>
<dbReference type="EMBL" id="FNOU01000028">
    <property type="protein sequence ID" value="SDY37108.1"/>
    <property type="molecule type" value="Genomic_DNA"/>
</dbReference>
<dbReference type="Gene3D" id="1.10.10.60">
    <property type="entry name" value="Homeodomain-like"/>
    <property type="match status" value="1"/>
</dbReference>
<dbReference type="SUPFAM" id="SSF46689">
    <property type="entry name" value="Homeodomain-like"/>
    <property type="match status" value="1"/>
</dbReference>
<keyword evidence="1" id="KW-0547">Nucleotide-binding</keyword>
<proteinExistence type="predicted"/>
<dbReference type="PROSITE" id="PS50045">
    <property type="entry name" value="SIGMA54_INTERACT_4"/>
    <property type="match status" value="1"/>
</dbReference>
<dbReference type="Gene3D" id="3.40.50.300">
    <property type="entry name" value="P-loop containing nucleotide triphosphate hydrolases"/>
    <property type="match status" value="1"/>
</dbReference>
<dbReference type="Pfam" id="PF02954">
    <property type="entry name" value="HTH_8"/>
    <property type="match status" value="1"/>
</dbReference>
<feature type="domain" description="Sigma-54 factor interaction" evidence="5">
    <location>
        <begin position="17"/>
        <end position="246"/>
    </location>
</feature>
<keyword evidence="2" id="KW-0067">ATP-binding</keyword>
<keyword evidence="3" id="KW-0805">Transcription regulation</keyword>
<organism evidence="6 7">
    <name type="scientific">Eubacterium barkeri</name>
    <name type="common">Clostridium barkeri</name>
    <dbReference type="NCBI Taxonomy" id="1528"/>
    <lineage>
        <taxon>Bacteria</taxon>
        <taxon>Bacillati</taxon>
        <taxon>Bacillota</taxon>
        <taxon>Clostridia</taxon>
        <taxon>Eubacteriales</taxon>
        <taxon>Eubacteriaceae</taxon>
        <taxon>Eubacterium</taxon>
    </lineage>
</organism>
<evidence type="ECO:0000259" key="5">
    <source>
        <dbReference type="PROSITE" id="PS50045"/>
    </source>
</evidence>
<evidence type="ECO:0000256" key="1">
    <source>
        <dbReference type="ARBA" id="ARBA00022741"/>
    </source>
</evidence>
<name>A0A1H3JCG5_EUBBA</name>
<keyword evidence="7" id="KW-1185">Reference proteome</keyword>
<dbReference type="OrthoDB" id="9803970at2"/>
<evidence type="ECO:0000256" key="4">
    <source>
        <dbReference type="ARBA" id="ARBA00023163"/>
    </source>
</evidence>
<dbReference type="AlphaFoldDB" id="A0A1H3JCG5"/>
<reference evidence="7" key="1">
    <citation type="submission" date="2016-10" db="EMBL/GenBank/DDBJ databases">
        <authorList>
            <person name="Varghese N."/>
            <person name="Submissions S."/>
        </authorList>
    </citation>
    <scope>NUCLEOTIDE SEQUENCE [LARGE SCALE GENOMIC DNA]</scope>
    <source>
        <strain evidence="7">VPI 5359</strain>
    </source>
</reference>
<dbReference type="PROSITE" id="PS00675">
    <property type="entry name" value="SIGMA54_INTERACT_1"/>
    <property type="match status" value="1"/>
</dbReference>
<dbReference type="CDD" id="cd00009">
    <property type="entry name" value="AAA"/>
    <property type="match status" value="1"/>
</dbReference>
<evidence type="ECO:0000256" key="3">
    <source>
        <dbReference type="ARBA" id="ARBA00023015"/>
    </source>
</evidence>
<dbReference type="SMART" id="SM00382">
    <property type="entry name" value="AAA"/>
    <property type="match status" value="1"/>
</dbReference>
<keyword evidence="4" id="KW-0804">Transcription</keyword>
<protein>
    <submittedName>
        <fullName evidence="6">Regulatory protein, Fis family</fullName>
    </submittedName>
</protein>
<dbReference type="InterPro" id="IPR058031">
    <property type="entry name" value="AAA_lid_NorR"/>
</dbReference>
<dbReference type="GO" id="GO:0043565">
    <property type="term" value="F:sequence-specific DNA binding"/>
    <property type="evidence" value="ECO:0007669"/>
    <property type="project" value="InterPro"/>
</dbReference>
<dbReference type="PROSITE" id="PS00676">
    <property type="entry name" value="SIGMA54_INTERACT_2"/>
    <property type="match status" value="1"/>
</dbReference>
<dbReference type="GO" id="GO:0006355">
    <property type="term" value="P:regulation of DNA-templated transcription"/>
    <property type="evidence" value="ECO:0007669"/>
    <property type="project" value="InterPro"/>
</dbReference>
<dbReference type="Pfam" id="PF00158">
    <property type="entry name" value="Sigma54_activat"/>
    <property type="match status" value="1"/>
</dbReference>
<dbReference type="InterPro" id="IPR002078">
    <property type="entry name" value="Sigma_54_int"/>
</dbReference>
<evidence type="ECO:0000313" key="7">
    <source>
        <dbReference type="Proteomes" id="UP000199652"/>
    </source>
</evidence>
<evidence type="ECO:0000313" key="6">
    <source>
        <dbReference type="EMBL" id="SDY37108.1"/>
    </source>
</evidence>
<sequence length="336" mass="38000">MGDDQRNLDQKLEALHIVVADPKMRDLYEKASELSRHNATVLLVGESGTGKDCLAKFIHYTGNRKDKPFLHVNCSAIPDELFESELFGYASGTFTGAQYAGKKGILESAAGGTVFLDEIGEMQLANQVKLLQFLQTKSIIRLGGQAPIALDVRIVSATNRDLKKMVAEGTFREDLYYRIQVVTLEIPPLRERWPDVLALMDFFGDTLEQQFGPRKEFTPEALVRLKKSDWSGNVREIQNFMERLYVLDEGKTIDDQRLAELLNYNSSPKRVISSQEVAVIPGHRTLKEAMAAFERQYIQEALDATSTLEDAARLLGIHLATLNRKKQKYQLYKRKS</sequence>
<accession>A0A1H3JCG5</accession>
<dbReference type="InterPro" id="IPR002197">
    <property type="entry name" value="HTH_Fis"/>
</dbReference>
<dbReference type="InterPro" id="IPR009057">
    <property type="entry name" value="Homeodomain-like_sf"/>
</dbReference>
<dbReference type="InterPro" id="IPR025662">
    <property type="entry name" value="Sigma_54_int_dom_ATP-bd_1"/>
</dbReference>
<dbReference type="Gene3D" id="1.10.8.60">
    <property type="match status" value="1"/>
</dbReference>
<dbReference type="SUPFAM" id="SSF52540">
    <property type="entry name" value="P-loop containing nucleoside triphosphate hydrolases"/>
    <property type="match status" value="1"/>
</dbReference>
<dbReference type="STRING" id="1528.SAMN04488579_12823"/>
<dbReference type="PANTHER" id="PTHR32071">
    <property type="entry name" value="TRANSCRIPTIONAL REGULATORY PROTEIN"/>
    <property type="match status" value="1"/>
</dbReference>
<dbReference type="Pfam" id="PF25601">
    <property type="entry name" value="AAA_lid_14"/>
    <property type="match status" value="1"/>
</dbReference>
<gene>
    <name evidence="6" type="ORF">SAMN04488579_12823</name>
</gene>
<dbReference type="InterPro" id="IPR003593">
    <property type="entry name" value="AAA+_ATPase"/>
</dbReference>
<evidence type="ECO:0000256" key="2">
    <source>
        <dbReference type="ARBA" id="ARBA00022840"/>
    </source>
</evidence>
<dbReference type="InterPro" id="IPR027417">
    <property type="entry name" value="P-loop_NTPase"/>
</dbReference>
<dbReference type="GO" id="GO:0005524">
    <property type="term" value="F:ATP binding"/>
    <property type="evidence" value="ECO:0007669"/>
    <property type="project" value="UniProtKB-KW"/>
</dbReference>